<dbReference type="EMBL" id="DAARVI010000031">
    <property type="protein sequence ID" value="HAE4096265.1"/>
    <property type="molecule type" value="Genomic_DNA"/>
</dbReference>
<evidence type="ECO:0000313" key="1">
    <source>
        <dbReference type="EMBL" id="HAE4096265.1"/>
    </source>
</evidence>
<feature type="non-terminal residue" evidence="1">
    <location>
        <position position="1"/>
    </location>
</feature>
<comment type="caution">
    <text evidence="1">The sequence shown here is derived from an EMBL/GenBank/DDBJ whole genome shotgun (WGS) entry which is preliminary data.</text>
</comment>
<reference evidence="1" key="2">
    <citation type="submission" date="2018-07" db="EMBL/GenBank/DDBJ databases">
        <authorList>
            <consortium name="NCBI Pathogen Detection Project"/>
        </authorList>
    </citation>
    <scope>NUCLEOTIDE SEQUENCE</scope>
    <source>
        <strain evidence="1">15-3388</strain>
    </source>
</reference>
<sequence length="20" mass="2257">QPSGVFFVIKPSVWGKPRIN</sequence>
<name>A0A730U5D7_SALER</name>
<gene>
    <name evidence="1" type="ORF">G4B27_004651</name>
</gene>
<reference evidence="1" key="1">
    <citation type="journal article" date="2018" name="Genome Biol.">
        <title>SKESA: strategic k-mer extension for scrupulous assemblies.</title>
        <authorList>
            <person name="Souvorov A."/>
            <person name="Agarwala R."/>
            <person name="Lipman D.J."/>
        </authorList>
    </citation>
    <scope>NUCLEOTIDE SEQUENCE</scope>
    <source>
        <strain evidence="1">15-3388</strain>
    </source>
</reference>
<protein>
    <submittedName>
        <fullName evidence="1">Type IV conjugative transfer system protein TraV</fullName>
    </submittedName>
</protein>
<dbReference type="AlphaFoldDB" id="A0A730U5D7"/>
<proteinExistence type="predicted"/>
<accession>A0A730U5D7</accession>
<organism evidence="1">
    <name type="scientific">Salmonella enterica</name>
    <name type="common">Salmonella choleraesuis</name>
    <dbReference type="NCBI Taxonomy" id="28901"/>
    <lineage>
        <taxon>Bacteria</taxon>
        <taxon>Pseudomonadati</taxon>
        <taxon>Pseudomonadota</taxon>
        <taxon>Gammaproteobacteria</taxon>
        <taxon>Enterobacterales</taxon>
        <taxon>Enterobacteriaceae</taxon>
        <taxon>Salmonella</taxon>
    </lineage>
</organism>